<dbReference type="AlphaFoldDB" id="A0A1L9RUX0"/>
<evidence type="ECO:0000313" key="2">
    <source>
        <dbReference type="EMBL" id="OJJ38715.1"/>
    </source>
</evidence>
<sequence>MLAKFVCEAEKLPYLLEFCMHSCAALPLVWKQKETQLAPSCFGDFDESSSEDEENTLVDHVNERDDVACVIRRSPPSVVAHIYPVHLLETGKTYPSFWDMLRFSWTSDRVSKWHRQIFTNPEYPDRPFDSVKNMLCLVPGVHRMWNNGNFALKPVG</sequence>
<evidence type="ECO:0000259" key="1">
    <source>
        <dbReference type="Pfam" id="PF13391"/>
    </source>
</evidence>
<dbReference type="Pfam" id="PF13391">
    <property type="entry name" value="HNH_2"/>
    <property type="match status" value="1"/>
</dbReference>
<dbReference type="STRING" id="1073089.A0A1L9RUX0"/>
<dbReference type="RefSeq" id="XP_040692391.1">
    <property type="nucleotide sequence ID" value="XM_040832640.1"/>
</dbReference>
<evidence type="ECO:0000313" key="3">
    <source>
        <dbReference type="Proteomes" id="UP000184383"/>
    </source>
</evidence>
<feature type="domain" description="HNH nuclease" evidence="1">
    <location>
        <begin position="69"/>
        <end position="152"/>
    </location>
</feature>
<dbReference type="VEuPathDB" id="FungiDB:ASPWEDRAFT_24618"/>
<dbReference type="Proteomes" id="UP000184383">
    <property type="component" value="Unassembled WGS sequence"/>
</dbReference>
<organism evidence="2 3">
    <name type="scientific">Aspergillus wentii DTO 134E9</name>
    <dbReference type="NCBI Taxonomy" id="1073089"/>
    <lineage>
        <taxon>Eukaryota</taxon>
        <taxon>Fungi</taxon>
        <taxon>Dikarya</taxon>
        <taxon>Ascomycota</taxon>
        <taxon>Pezizomycotina</taxon>
        <taxon>Eurotiomycetes</taxon>
        <taxon>Eurotiomycetidae</taxon>
        <taxon>Eurotiales</taxon>
        <taxon>Aspergillaceae</taxon>
        <taxon>Aspergillus</taxon>
        <taxon>Aspergillus subgen. Cremei</taxon>
    </lineage>
</organism>
<proteinExistence type="predicted"/>
<dbReference type="EMBL" id="KV878210">
    <property type="protein sequence ID" value="OJJ38715.1"/>
    <property type="molecule type" value="Genomic_DNA"/>
</dbReference>
<name>A0A1L9RUX0_ASPWE</name>
<gene>
    <name evidence="2" type="ORF">ASPWEDRAFT_24618</name>
</gene>
<dbReference type="OrthoDB" id="5416097at2759"/>
<reference evidence="3" key="1">
    <citation type="journal article" date="2017" name="Genome Biol.">
        <title>Comparative genomics reveals high biological diversity and specific adaptations in the industrially and medically important fungal genus Aspergillus.</title>
        <authorList>
            <person name="de Vries R.P."/>
            <person name="Riley R."/>
            <person name="Wiebenga A."/>
            <person name="Aguilar-Osorio G."/>
            <person name="Amillis S."/>
            <person name="Uchima C.A."/>
            <person name="Anderluh G."/>
            <person name="Asadollahi M."/>
            <person name="Askin M."/>
            <person name="Barry K."/>
            <person name="Battaglia E."/>
            <person name="Bayram O."/>
            <person name="Benocci T."/>
            <person name="Braus-Stromeyer S.A."/>
            <person name="Caldana C."/>
            <person name="Canovas D."/>
            <person name="Cerqueira G.C."/>
            <person name="Chen F."/>
            <person name="Chen W."/>
            <person name="Choi C."/>
            <person name="Clum A."/>
            <person name="Dos Santos R.A."/>
            <person name="Damasio A.R."/>
            <person name="Diallinas G."/>
            <person name="Emri T."/>
            <person name="Fekete E."/>
            <person name="Flipphi M."/>
            <person name="Freyberg S."/>
            <person name="Gallo A."/>
            <person name="Gournas C."/>
            <person name="Habgood R."/>
            <person name="Hainaut M."/>
            <person name="Harispe M.L."/>
            <person name="Henrissat B."/>
            <person name="Hilden K.S."/>
            <person name="Hope R."/>
            <person name="Hossain A."/>
            <person name="Karabika E."/>
            <person name="Karaffa L."/>
            <person name="Karanyi Z."/>
            <person name="Krasevec N."/>
            <person name="Kuo A."/>
            <person name="Kusch H."/>
            <person name="LaButti K."/>
            <person name="Lagendijk E.L."/>
            <person name="Lapidus A."/>
            <person name="Levasseur A."/>
            <person name="Lindquist E."/>
            <person name="Lipzen A."/>
            <person name="Logrieco A.F."/>
            <person name="MacCabe A."/>
            <person name="Maekelae M.R."/>
            <person name="Malavazi I."/>
            <person name="Melin P."/>
            <person name="Meyer V."/>
            <person name="Mielnichuk N."/>
            <person name="Miskei M."/>
            <person name="Molnar A.P."/>
            <person name="Mule G."/>
            <person name="Ngan C.Y."/>
            <person name="Orejas M."/>
            <person name="Orosz E."/>
            <person name="Ouedraogo J.P."/>
            <person name="Overkamp K.M."/>
            <person name="Park H.-S."/>
            <person name="Perrone G."/>
            <person name="Piumi F."/>
            <person name="Punt P.J."/>
            <person name="Ram A.F."/>
            <person name="Ramon A."/>
            <person name="Rauscher S."/>
            <person name="Record E."/>
            <person name="Riano-Pachon D.M."/>
            <person name="Robert V."/>
            <person name="Roehrig J."/>
            <person name="Ruller R."/>
            <person name="Salamov A."/>
            <person name="Salih N.S."/>
            <person name="Samson R.A."/>
            <person name="Sandor E."/>
            <person name="Sanguinetti M."/>
            <person name="Schuetze T."/>
            <person name="Sepcic K."/>
            <person name="Shelest E."/>
            <person name="Sherlock G."/>
            <person name="Sophianopoulou V."/>
            <person name="Squina F.M."/>
            <person name="Sun H."/>
            <person name="Susca A."/>
            <person name="Todd R.B."/>
            <person name="Tsang A."/>
            <person name="Unkles S.E."/>
            <person name="van de Wiele N."/>
            <person name="van Rossen-Uffink D."/>
            <person name="Oliveira J.V."/>
            <person name="Vesth T.C."/>
            <person name="Visser J."/>
            <person name="Yu J.-H."/>
            <person name="Zhou M."/>
            <person name="Andersen M.R."/>
            <person name="Archer D.B."/>
            <person name="Baker S.E."/>
            <person name="Benoit I."/>
            <person name="Brakhage A.A."/>
            <person name="Braus G.H."/>
            <person name="Fischer R."/>
            <person name="Frisvad J.C."/>
            <person name="Goldman G.H."/>
            <person name="Houbraken J."/>
            <person name="Oakley B."/>
            <person name="Pocsi I."/>
            <person name="Scazzocchio C."/>
            <person name="Seiboth B."/>
            <person name="vanKuyk P.A."/>
            <person name="Wortman J."/>
            <person name="Dyer P.S."/>
            <person name="Grigoriev I.V."/>
        </authorList>
    </citation>
    <scope>NUCLEOTIDE SEQUENCE [LARGE SCALE GENOMIC DNA]</scope>
    <source>
        <strain evidence="3">DTO 134E9</strain>
    </source>
</reference>
<dbReference type="GeneID" id="63748488"/>
<dbReference type="InterPro" id="IPR003615">
    <property type="entry name" value="HNH_nuc"/>
</dbReference>
<protein>
    <recommendedName>
        <fullName evidence="1">HNH nuclease domain-containing protein</fullName>
    </recommendedName>
</protein>
<accession>A0A1L9RUX0</accession>
<keyword evidence="3" id="KW-1185">Reference proteome</keyword>